<evidence type="ECO:0000256" key="3">
    <source>
        <dbReference type="ARBA" id="ARBA00022692"/>
    </source>
</evidence>
<protein>
    <submittedName>
        <fullName evidence="10">Macrolide transporter ATP-binding /permease protein</fullName>
    </submittedName>
</protein>
<feature type="transmembrane region" description="Helical" evidence="7">
    <location>
        <begin position="868"/>
        <end position="896"/>
    </location>
</feature>
<evidence type="ECO:0000313" key="11">
    <source>
        <dbReference type="Proteomes" id="UP000075398"/>
    </source>
</evidence>
<evidence type="ECO:0000256" key="1">
    <source>
        <dbReference type="ARBA" id="ARBA00004651"/>
    </source>
</evidence>
<feature type="transmembrane region" description="Helical" evidence="7">
    <location>
        <begin position="955"/>
        <end position="978"/>
    </location>
</feature>
<feature type="domain" description="ABC3 transporter permease C-terminal" evidence="8">
    <location>
        <begin position="281"/>
        <end position="394"/>
    </location>
</feature>
<feature type="domain" description="MacB-like periplasmic core" evidence="9">
    <location>
        <begin position="494"/>
        <end position="700"/>
    </location>
</feature>
<feature type="domain" description="MacB-like periplasmic core" evidence="9">
    <location>
        <begin position="25"/>
        <end position="245"/>
    </location>
</feature>
<dbReference type="EMBL" id="LNGC01000046">
    <property type="protein sequence ID" value="KYC51800.1"/>
    <property type="molecule type" value="Genomic_DNA"/>
</dbReference>
<gene>
    <name evidence="10" type="ORF">AMQ22_01158</name>
</gene>
<keyword evidence="10" id="KW-0067">ATP-binding</keyword>
<evidence type="ECO:0000259" key="8">
    <source>
        <dbReference type="Pfam" id="PF02687"/>
    </source>
</evidence>
<dbReference type="GO" id="GO:0022857">
    <property type="term" value="F:transmembrane transporter activity"/>
    <property type="evidence" value="ECO:0007669"/>
    <property type="project" value="TreeGrafter"/>
</dbReference>
<evidence type="ECO:0000313" key="10">
    <source>
        <dbReference type="EMBL" id="KYC51800.1"/>
    </source>
</evidence>
<comment type="subcellular location">
    <subcellularLocation>
        <location evidence="1">Cell membrane</location>
        <topology evidence="1">Multi-pass membrane protein</topology>
    </subcellularLocation>
</comment>
<dbReference type="PANTHER" id="PTHR30572:SF4">
    <property type="entry name" value="ABC TRANSPORTER PERMEASE YTRF"/>
    <property type="match status" value="1"/>
</dbReference>
<name>A0A150J3K4_9EURY</name>
<comment type="caution">
    <text evidence="10">The sequence shown here is derived from an EMBL/GenBank/DDBJ whole genome shotgun (WGS) entry which is preliminary data.</text>
</comment>
<sequence length="995" mass="110023">MLENSKISIYSKYATTSLLRRKQRTLFSLLAIAISISSIVAISLMGSSVNYTLQSSVKYYFGGDLRLDMETIGFRTGEFDFKETEEFVQSLKDSGTIQDYTYLIDTVRGTDIQREGVTQTILGLRGIELGKYPLYDEIPVIEPKGVRFNTLIKEPYDIAINDILAQNLKLKVGDTLPVLSDNGRTEFKVVGIVKEGGGVADIFGVGIIKHETMMELLKLEEKDASSIFIKTENDSLMFDAERSIKTQLIDRNKYTISVTNYIDQNEATIETLKPVLQFFGLAGIIALLVGAIGIITTMFISMKERKKEIGTMKAVGIKSSEVINFFLFEALFLGVSGSLIGVLLGIIISTQLVLIAEGLFNTVLRLVIDPFILIYGFLVGVFSVLTFQIVPAYIGSQIRPIIVLKEMEGEKPFYKDWGFAKIVFISFLVFGGILYINLRSILLVLAVYGLILLMFIFTIVTRYIIKLVSRFPTFNLVSLKLGLRSIERNHWTVATALLAISIGLGSVGGVLTTGEGLKDFVADAFTSFADYDVQINGIPDSKISNMEERLLLMEEVKTVYKTGDEFSGFSVNISEINGKSVSRYLSDFTEDKRKIAEERCSGANLGGRNLEFNPLNPITYRPIKGKLLGKEDIGKNNIIISTQCVNTFGFDVGDTITFQYNDYFFDMKIVGVYQPSFQGGGPPSSNLGILTSVETVDRIIRSSSNKEFNIIEVNNIKLKDYAKQLPSDQAKSILIISKINVNILGLGQESKYFDSYDTDGIVISQKLAQVFGLNIGDTLTLEENDYKKTFTIRNISAGPFNKGAEIVVSYKALSDAFPDIYTYTLNVIAKEGQADSMSKKVKAMFSPEYYVFESSEVLSIVNRLIDQVVIPISLLASFSLFVAIIVISNTMYLTIIDRKREIGIMKAIGASNLTVLKNLAVENLAIGAIGGVLSLVILYMAFFGLSIILQIGGTPISPIILVGIFLLSLVVSVVASIIPAYNTSRIRPLSVLRYE</sequence>
<feature type="transmembrane region" description="Helical" evidence="7">
    <location>
        <begin position="26"/>
        <end position="46"/>
    </location>
</feature>
<dbReference type="GO" id="GO:0005886">
    <property type="term" value="C:plasma membrane"/>
    <property type="evidence" value="ECO:0007669"/>
    <property type="project" value="UniProtKB-SubCell"/>
</dbReference>
<keyword evidence="5 7" id="KW-0472">Membrane</keyword>
<dbReference type="Proteomes" id="UP000075398">
    <property type="component" value="Unassembled WGS sequence"/>
</dbReference>
<dbReference type="AlphaFoldDB" id="A0A150J3K4"/>
<evidence type="ECO:0000256" key="4">
    <source>
        <dbReference type="ARBA" id="ARBA00022989"/>
    </source>
</evidence>
<feature type="transmembrane region" description="Helical" evidence="7">
    <location>
        <begin position="442"/>
        <end position="465"/>
    </location>
</feature>
<proteinExistence type="inferred from homology"/>
<feature type="transmembrane region" description="Helical" evidence="7">
    <location>
        <begin position="417"/>
        <end position="436"/>
    </location>
</feature>
<keyword evidence="10" id="KW-0547">Nucleotide-binding</keyword>
<dbReference type="InterPro" id="IPR003838">
    <property type="entry name" value="ABC3_permease_C"/>
</dbReference>
<feature type="transmembrane region" description="Helical" evidence="7">
    <location>
        <begin position="322"/>
        <end position="352"/>
    </location>
</feature>
<dbReference type="GO" id="GO:0005524">
    <property type="term" value="F:ATP binding"/>
    <property type="evidence" value="ECO:0007669"/>
    <property type="project" value="UniProtKB-KW"/>
</dbReference>
<keyword evidence="4 7" id="KW-1133">Transmembrane helix</keyword>
<evidence type="ECO:0000256" key="6">
    <source>
        <dbReference type="ARBA" id="ARBA00038076"/>
    </source>
</evidence>
<dbReference type="Pfam" id="PF02687">
    <property type="entry name" value="FtsX"/>
    <property type="match status" value="2"/>
</dbReference>
<feature type="transmembrane region" description="Helical" evidence="7">
    <location>
        <begin position="278"/>
        <end position="301"/>
    </location>
</feature>
<organism evidence="10 11">
    <name type="scientific">Candidatus Methanofastidiosum methylothiophilum</name>
    <dbReference type="NCBI Taxonomy" id="1705564"/>
    <lineage>
        <taxon>Archaea</taxon>
        <taxon>Methanobacteriati</taxon>
        <taxon>Methanobacteriota</taxon>
        <taxon>Stenosarchaea group</taxon>
        <taxon>Candidatus Methanofastidiosia</taxon>
        <taxon>Candidatus Methanofastidiosales</taxon>
        <taxon>Candidatus Methanofastidiosaceae</taxon>
        <taxon>Candidatus Methanofastidiosum</taxon>
    </lineage>
</organism>
<dbReference type="InterPro" id="IPR025857">
    <property type="entry name" value="MacB_PCD"/>
</dbReference>
<evidence type="ECO:0000256" key="7">
    <source>
        <dbReference type="SAM" id="Phobius"/>
    </source>
</evidence>
<dbReference type="InterPro" id="IPR050250">
    <property type="entry name" value="Macrolide_Exporter_MacB"/>
</dbReference>
<evidence type="ECO:0000259" key="9">
    <source>
        <dbReference type="Pfam" id="PF12704"/>
    </source>
</evidence>
<reference evidence="10 11" key="1">
    <citation type="journal article" date="2016" name="ISME J.">
        <title>Chasing the elusive Euryarchaeota class WSA2: genomes reveal a uniquely fastidious methyl-reducing methanogen.</title>
        <authorList>
            <person name="Nobu M.K."/>
            <person name="Narihiro T."/>
            <person name="Kuroda K."/>
            <person name="Mei R."/>
            <person name="Liu W.T."/>
        </authorList>
    </citation>
    <scope>NUCLEOTIDE SEQUENCE [LARGE SCALE GENOMIC DNA]</scope>
    <source>
        <strain evidence="10">U1lsi0528_Bin055</strain>
    </source>
</reference>
<evidence type="ECO:0000256" key="2">
    <source>
        <dbReference type="ARBA" id="ARBA00022475"/>
    </source>
</evidence>
<dbReference type="STRING" id="1705564.APG08_01392"/>
<feature type="transmembrane region" description="Helical" evidence="7">
    <location>
        <begin position="491"/>
        <end position="511"/>
    </location>
</feature>
<feature type="transmembrane region" description="Helical" evidence="7">
    <location>
        <begin position="924"/>
        <end position="949"/>
    </location>
</feature>
<keyword evidence="3 7" id="KW-0812">Transmembrane</keyword>
<feature type="transmembrane region" description="Helical" evidence="7">
    <location>
        <begin position="372"/>
        <end position="396"/>
    </location>
</feature>
<comment type="similarity">
    <text evidence="6">Belongs to the ABC-4 integral membrane protein family.</text>
</comment>
<keyword evidence="2" id="KW-1003">Cell membrane</keyword>
<feature type="domain" description="ABC3 transporter permease C-terminal" evidence="8">
    <location>
        <begin position="874"/>
        <end position="987"/>
    </location>
</feature>
<dbReference type="Pfam" id="PF12704">
    <property type="entry name" value="MacB_PCD"/>
    <property type="match status" value="2"/>
</dbReference>
<dbReference type="PANTHER" id="PTHR30572">
    <property type="entry name" value="MEMBRANE COMPONENT OF TRANSPORTER-RELATED"/>
    <property type="match status" value="1"/>
</dbReference>
<evidence type="ECO:0000256" key="5">
    <source>
        <dbReference type="ARBA" id="ARBA00023136"/>
    </source>
</evidence>
<accession>A0A150J3K4</accession>